<protein>
    <submittedName>
        <fullName evidence="1">Uncharacterized protein</fullName>
    </submittedName>
</protein>
<dbReference type="AlphaFoldDB" id="A0AAV4SK98"/>
<dbReference type="EMBL" id="BPLQ01007961">
    <property type="protein sequence ID" value="GIY33616.1"/>
    <property type="molecule type" value="Genomic_DNA"/>
</dbReference>
<name>A0AAV4SK98_9ARAC</name>
<accession>A0AAV4SK98</accession>
<reference evidence="1 2" key="1">
    <citation type="submission" date="2021-06" db="EMBL/GenBank/DDBJ databases">
        <title>Caerostris darwini draft genome.</title>
        <authorList>
            <person name="Kono N."/>
            <person name="Arakawa K."/>
        </authorList>
    </citation>
    <scope>NUCLEOTIDE SEQUENCE [LARGE SCALE GENOMIC DNA]</scope>
</reference>
<keyword evidence="2" id="KW-1185">Reference proteome</keyword>
<proteinExistence type="predicted"/>
<organism evidence="1 2">
    <name type="scientific">Caerostris darwini</name>
    <dbReference type="NCBI Taxonomy" id="1538125"/>
    <lineage>
        <taxon>Eukaryota</taxon>
        <taxon>Metazoa</taxon>
        <taxon>Ecdysozoa</taxon>
        <taxon>Arthropoda</taxon>
        <taxon>Chelicerata</taxon>
        <taxon>Arachnida</taxon>
        <taxon>Araneae</taxon>
        <taxon>Araneomorphae</taxon>
        <taxon>Entelegynae</taxon>
        <taxon>Araneoidea</taxon>
        <taxon>Araneidae</taxon>
        <taxon>Caerostris</taxon>
    </lineage>
</organism>
<sequence>YANVTEHDHVEKIEDLLQLRQQPFEERVTLDELDVVTLLNNLPKLENFLFDFPYLSSATNWCYPKVEVVGPRDPRVIQRSDL</sequence>
<evidence type="ECO:0000313" key="2">
    <source>
        <dbReference type="Proteomes" id="UP001054837"/>
    </source>
</evidence>
<gene>
    <name evidence="1" type="ORF">CDAR_394741</name>
</gene>
<evidence type="ECO:0000313" key="1">
    <source>
        <dbReference type="EMBL" id="GIY33616.1"/>
    </source>
</evidence>
<comment type="caution">
    <text evidence="1">The sequence shown here is derived from an EMBL/GenBank/DDBJ whole genome shotgun (WGS) entry which is preliminary data.</text>
</comment>
<dbReference type="Proteomes" id="UP001054837">
    <property type="component" value="Unassembled WGS sequence"/>
</dbReference>
<feature type="non-terminal residue" evidence="1">
    <location>
        <position position="1"/>
    </location>
</feature>